<dbReference type="InterPro" id="IPR009246">
    <property type="entry name" value="EutC"/>
</dbReference>
<evidence type="ECO:0000256" key="4">
    <source>
        <dbReference type="ARBA" id="ARBA00024446"/>
    </source>
</evidence>
<protein>
    <recommendedName>
        <fullName evidence="5">Ethanolamine ammonia-lyase small subunit</fullName>
        <shortName evidence="5">EAL small subunit</shortName>
        <ecNumber evidence="5">4.3.1.7</ecNumber>
    </recommendedName>
</protein>
<organism evidence="6 7">
    <name type="scientific">Noviherbaspirillum saxi</name>
    <dbReference type="NCBI Taxonomy" id="2320863"/>
    <lineage>
        <taxon>Bacteria</taxon>
        <taxon>Pseudomonadati</taxon>
        <taxon>Pseudomonadota</taxon>
        <taxon>Betaproteobacteria</taxon>
        <taxon>Burkholderiales</taxon>
        <taxon>Oxalobacteraceae</taxon>
        <taxon>Noviherbaspirillum</taxon>
    </lineage>
</organism>
<dbReference type="GO" id="GO:0031419">
    <property type="term" value="F:cobalamin binding"/>
    <property type="evidence" value="ECO:0007669"/>
    <property type="project" value="UniProtKB-UniRule"/>
</dbReference>
<comment type="subcellular location">
    <subcellularLocation>
        <location evidence="5">Bacterial microcompartment</location>
    </subcellularLocation>
</comment>
<comment type="cofactor">
    <cofactor evidence="5">
        <name>adenosylcob(III)alamin</name>
        <dbReference type="ChEBI" id="CHEBI:18408"/>
    </cofactor>
    <text evidence="5">Binds between the large and small subunits.</text>
</comment>
<dbReference type="Pfam" id="PF05985">
    <property type="entry name" value="EutC"/>
    <property type="match status" value="1"/>
</dbReference>
<evidence type="ECO:0000256" key="2">
    <source>
        <dbReference type="ARBA" id="ARBA00023239"/>
    </source>
</evidence>
<keyword evidence="4 5" id="KW-1283">Bacterial microcompartment</keyword>
<gene>
    <name evidence="5" type="primary">eutC</name>
    <name evidence="6" type="ORF">D3871_22620</name>
</gene>
<dbReference type="GO" id="GO:0008851">
    <property type="term" value="F:ethanolamine ammonia-lyase activity"/>
    <property type="evidence" value="ECO:0007669"/>
    <property type="project" value="UniProtKB-UniRule"/>
</dbReference>
<dbReference type="PIRSF" id="PIRSF018982">
    <property type="entry name" value="EutC"/>
    <property type="match status" value="1"/>
</dbReference>
<dbReference type="RefSeq" id="WP_119771277.1">
    <property type="nucleotide sequence ID" value="NZ_QYUO01000002.1"/>
</dbReference>
<feature type="binding site" evidence="5">
    <location>
        <position position="158"/>
    </location>
    <ligand>
        <name>adenosylcob(III)alamin</name>
        <dbReference type="ChEBI" id="CHEBI:18408"/>
    </ligand>
</feature>
<reference evidence="7" key="1">
    <citation type="submission" date="2018-09" db="EMBL/GenBank/DDBJ databases">
        <authorList>
            <person name="Zhu H."/>
        </authorList>
    </citation>
    <scope>NUCLEOTIDE SEQUENCE [LARGE SCALE GENOMIC DNA]</scope>
    <source>
        <strain evidence="7">K1R23-30</strain>
    </source>
</reference>
<feature type="binding site" evidence="5">
    <location>
        <position position="179"/>
    </location>
    <ligand>
        <name>adenosylcob(III)alamin</name>
        <dbReference type="ChEBI" id="CHEBI:18408"/>
    </ligand>
</feature>
<dbReference type="HAMAP" id="MF_00601">
    <property type="entry name" value="EutC"/>
    <property type="match status" value="1"/>
</dbReference>
<dbReference type="AlphaFoldDB" id="A0A3A3FN25"/>
<comment type="caution">
    <text evidence="6">The sequence shown here is derived from an EMBL/GenBank/DDBJ whole genome shotgun (WGS) entry which is preliminary data.</text>
</comment>
<dbReference type="Gene3D" id="1.10.30.40">
    <property type="entry name" value="Ethanolamine ammonia-lyase light chain (EutC), N-terminal domain"/>
    <property type="match status" value="1"/>
</dbReference>
<dbReference type="GO" id="GO:0006520">
    <property type="term" value="P:amino acid metabolic process"/>
    <property type="evidence" value="ECO:0007669"/>
    <property type="project" value="InterPro"/>
</dbReference>
<dbReference type="InterPro" id="IPR042251">
    <property type="entry name" value="EutC_C"/>
</dbReference>
<evidence type="ECO:0000313" key="7">
    <source>
        <dbReference type="Proteomes" id="UP000265955"/>
    </source>
</evidence>
<comment type="similarity">
    <text evidence="5">Belongs to the EutC family.</text>
</comment>
<feature type="binding site" evidence="5">
    <location>
        <position position="208"/>
    </location>
    <ligand>
        <name>adenosylcob(III)alamin</name>
        <dbReference type="ChEBI" id="CHEBI:18408"/>
    </ligand>
</feature>
<dbReference type="OrthoDB" id="114248at2"/>
<evidence type="ECO:0000313" key="6">
    <source>
        <dbReference type="EMBL" id="RJF96131.1"/>
    </source>
</evidence>
<dbReference type="EC" id="4.3.1.7" evidence="5"/>
<comment type="subunit">
    <text evidence="5">The basic unit is a heterodimer which dimerizes to form tetramers. The heterotetramers trimerize; 6 large subunits form a core ring with 6 small subunits projecting outwards.</text>
</comment>
<comment type="pathway">
    <text evidence="5">Amine and polyamine degradation; ethanolamine degradation.</text>
</comment>
<keyword evidence="2 5" id="KW-0456">Lyase</keyword>
<dbReference type="GO" id="GO:0009350">
    <property type="term" value="C:ethanolamine ammonia-lyase complex"/>
    <property type="evidence" value="ECO:0007669"/>
    <property type="project" value="UniProtKB-UniRule"/>
</dbReference>
<dbReference type="Gene3D" id="3.40.50.11240">
    <property type="entry name" value="Ethanolamine ammonia-lyase light chain (EutC)"/>
    <property type="match status" value="1"/>
</dbReference>
<accession>A0A3A3FN25</accession>
<dbReference type="PANTHER" id="PTHR39330:SF1">
    <property type="entry name" value="ETHANOLAMINE AMMONIA-LYASE SMALL SUBUNIT"/>
    <property type="match status" value="1"/>
</dbReference>
<keyword evidence="3 5" id="KW-0170">Cobalt</keyword>
<comment type="catalytic activity">
    <reaction evidence="5">
        <text>ethanolamine = acetaldehyde + NH4(+)</text>
        <dbReference type="Rhea" id="RHEA:15313"/>
        <dbReference type="ChEBI" id="CHEBI:15343"/>
        <dbReference type="ChEBI" id="CHEBI:28938"/>
        <dbReference type="ChEBI" id="CHEBI:57603"/>
        <dbReference type="EC" id="4.3.1.7"/>
    </reaction>
</comment>
<dbReference type="UniPathway" id="UPA00560"/>
<comment type="function">
    <text evidence="5">Catalyzes the deamination of various vicinal amino-alcohols to oxo compounds. Allows this organism to utilize ethanolamine as the sole source of nitrogen and carbon in the presence of external vitamin B12.</text>
</comment>
<dbReference type="InterPro" id="IPR042255">
    <property type="entry name" value="EutC_N"/>
</dbReference>
<proteinExistence type="inferred from homology"/>
<evidence type="ECO:0000256" key="3">
    <source>
        <dbReference type="ARBA" id="ARBA00023285"/>
    </source>
</evidence>
<keyword evidence="1 5" id="KW-0846">Cobalamin</keyword>
<keyword evidence="7" id="KW-1185">Reference proteome</keyword>
<dbReference type="EMBL" id="QYUO01000002">
    <property type="protein sequence ID" value="RJF96131.1"/>
    <property type="molecule type" value="Genomic_DNA"/>
</dbReference>
<dbReference type="GO" id="GO:0046336">
    <property type="term" value="P:ethanolamine catabolic process"/>
    <property type="evidence" value="ECO:0007669"/>
    <property type="project" value="UniProtKB-UniRule"/>
</dbReference>
<dbReference type="NCBIfam" id="NF003971">
    <property type="entry name" value="PRK05465.1"/>
    <property type="match status" value="1"/>
</dbReference>
<evidence type="ECO:0000256" key="1">
    <source>
        <dbReference type="ARBA" id="ARBA00022628"/>
    </source>
</evidence>
<evidence type="ECO:0000256" key="5">
    <source>
        <dbReference type="HAMAP-Rule" id="MF_00601"/>
    </source>
</evidence>
<dbReference type="Proteomes" id="UP000265955">
    <property type="component" value="Unassembled WGS sequence"/>
</dbReference>
<dbReference type="PANTHER" id="PTHR39330">
    <property type="entry name" value="ETHANOLAMINE AMMONIA-LYASE LIGHT CHAIN"/>
    <property type="match status" value="1"/>
</dbReference>
<dbReference type="GO" id="GO:0031471">
    <property type="term" value="C:ethanolamine degradation polyhedral organelle"/>
    <property type="evidence" value="ECO:0007669"/>
    <property type="project" value="UniProtKB-UniRule"/>
</dbReference>
<name>A0A3A3FN25_9BURK</name>
<sequence length="260" mass="28425">MKKQTGLLVQQDPWQQLRSLTNARIALGRAGASTPCAELLRFSLAHAQARDAVHCLLDCDALQQELALANFRSLRVHSKADNRHTYLLRPDLGRRLDEDSASRLAQAPRATELAIVIADGLSATAVQRHAVPLLKMLRTKTSFEWNTTPVVLAQQGRVALGDEIGEMLGAKIVAVLIGERPGLSSPDSLGIYLTYEPRVGRMDSERNCISNVRPEGLSYEAAAYKLAFLIKHALQLQLSGVLLKEGSAMHEAMLPPADSF</sequence>